<dbReference type="Proteomes" id="UP000823786">
    <property type="component" value="Unassembled WGS sequence"/>
</dbReference>
<protein>
    <submittedName>
        <fullName evidence="2">3',5'-cyclic AMP phosphodiesterase CpdA</fullName>
    </submittedName>
</protein>
<dbReference type="Pfam" id="PF00149">
    <property type="entry name" value="Metallophos"/>
    <property type="match status" value="1"/>
</dbReference>
<dbReference type="PANTHER" id="PTHR16509:SF8">
    <property type="entry name" value="MANGANESE-DEPENDENT ADP-RIBOSE_CDP-ALCOHOL DIPHOSPHATASE"/>
    <property type="match status" value="1"/>
</dbReference>
<evidence type="ECO:0000313" key="2">
    <source>
        <dbReference type="EMBL" id="MBP1859703.1"/>
    </source>
</evidence>
<feature type="domain" description="Calcineurin-like phosphoesterase" evidence="1">
    <location>
        <begin position="9"/>
        <end position="230"/>
    </location>
</feature>
<evidence type="ECO:0000259" key="1">
    <source>
        <dbReference type="Pfam" id="PF00149"/>
    </source>
</evidence>
<gene>
    <name evidence="2" type="ORF">J2Z75_003220</name>
</gene>
<evidence type="ECO:0000313" key="3">
    <source>
        <dbReference type="Proteomes" id="UP000823786"/>
    </source>
</evidence>
<accession>A0ABS4EP33</accession>
<sequence>MPETSSPILRFGIVADPQYADIEPNVALDRYYAGSLAKLTEAVSVFNATELDFVVTLGDVIDHDWKSFDDILPIYETLRHKRLFLLGNHDFAVPPQHLGDIPARLGMPGRYHDFSIGNWRFVILDGNDVSVFSAPPGDPRTALAAGRLRALQAKGAINAQPWNGSLGDEQFAWLSGVLERAEVDGEAVLVLGHYPVFPPNQHTMWDSERIINLLTGFACFKGYFCGHNHDGNFGEVDGRPFVTFKGMVDTESENTFAIVEIFEDRIEIEGFGREESRVLRLQAST</sequence>
<dbReference type="EMBL" id="JAGGJV010000005">
    <property type="protein sequence ID" value="MBP1859703.1"/>
    <property type="molecule type" value="Genomic_DNA"/>
</dbReference>
<comment type="caution">
    <text evidence="2">The sequence shown here is derived from an EMBL/GenBank/DDBJ whole genome shotgun (WGS) entry which is preliminary data.</text>
</comment>
<dbReference type="InterPro" id="IPR029052">
    <property type="entry name" value="Metallo-depent_PP-like"/>
</dbReference>
<dbReference type="RefSeq" id="WP_209853724.1">
    <property type="nucleotide sequence ID" value="NZ_JAGGJV010000005.1"/>
</dbReference>
<dbReference type="PANTHER" id="PTHR16509">
    <property type="match status" value="1"/>
</dbReference>
<name>A0ABS4EP33_9HYPH</name>
<dbReference type="SUPFAM" id="SSF56300">
    <property type="entry name" value="Metallo-dependent phosphatases"/>
    <property type="match status" value="1"/>
</dbReference>
<dbReference type="Gene3D" id="3.60.21.10">
    <property type="match status" value="1"/>
</dbReference>
<reference evidence="2 3" key="1">
    <citation type="submission" date="2021-03" db="EMBL/GenBank/DDBJ databases">
        <title>Genomic Encyclopedia of Type Strains, Phase IV (KMG-IV): sequencing the most valuable type-strain genomes for metagenomic binning, comparative biology and taxonomic classification.</title>
        <authorList>
            <person name="Goeker M."/>
        </authorList>
    </citation>
    <scope>NUCLEOTIDE SEQUENCE [LARGE SCALE GENOMIC DNA]</scope>
    <source>
        <strain evidence="2 3">DSM 26427</strain>
    </source>
</reference>
<dbReference type="InterPro" id="IPR004843">
    <property type="entry name" value="Calcineurin-like_PHP"/>
</dbReference>
<proteinExistence type="predicted"/>
<keyword evidence="3" id="KW-1185">Reference proteome</keyword>
<organism evidence="2 3">
    <name type="scientific">Rhizobium herbae</name>
    <dbReference type="NCBI Taxonomy" id="508661"/>
    <lineage>
        <taxon>Bacteria</taxon>
        <taxon>Pseudomonadati</taxon>
        <taxon>Pseudomonadota</taxon>
        <taxon>Alphaproteobacteria</taxon>
        <taxon>Hyphomicrobiales</taxon>
        <taxon>Rhizobiaceae</taxon>
        <taxon>Rhizobium/Agrobacterium group</taxon>
        <taxon>Rhizobium</taxon>
    </lineage>
</organism>